<keyword evidence="1" id="KW-0472">Membrane</keyword>
<feature type="transmembrane region" description="Helical" evidence="1">
    <location>
        <begin position="60"/>
        <end position="78"/>
    </location>
</feature>
<dbReference type="RefSeq" id="WP_213258077.1">
    <property type="nucleotide sequence ID" value="NZ_JAGYWA010000004.1"/>
</dbReference>
<organism evidence="3 4">
    <name type="scientific">Flavobacterium branchiicola</name>
    <dbReference type="NCBI Taxonomy" id="1114875"/>
    <lineage>
        <taxon>Bacteria</taxon>
        <taxon>Pseudomonadati</taxon>
        <taxon>Bacteroidota</taxon>
        <taxon>Flavobacteriia</taxon>
        <taxon>Flavobacteriales</taxon>
        <taxon>Flavobacteriaceae</taxon>
        <taxon>Flavobacterium</taxon>
    </lineage>
</organism>
<evidence type="ECO:0000259" key="2">
    <source>
        <dbReference type="Pfam" id="PF06580"/>
    </source>
</evidence>
<feature type="transmembrane region" description="Helical" evidence="1">
    <location>
        <begin position="99"/>
        <end position="117"/>
    </location>
</feature>
<dbReference type="Pfam" id="PF06580">
    <property type="entry name" value="His_kinase"/>
    <property type="match status" value="1"/>
</dbReference>
<dbReference type="InterPro" id="IPR010559">
    <property type="entry name" value="Sig_transdc_His_kin_internal"/>
</dbReference>
<comment type="caution">
    <text evidence="3">The sequence shown here is derived from an EMBL/GenBank/DDBJ whole genome shotgun (WGS) entry which is preliminary data.</text>
</comment>
<keyword evidence="3" id="KW-0808">Transferase</keyword>
<keyword evidence="1" id="KW-0812">Transmembrane</keyword>
<dbReference type="PANTHER" id="PTHR34220">
    <property type="entry name" value="SENSOR HISTIDINE KINASE YPDA"/>
    <property type="match status" value="1"/>
</dbReference>
<gene>
    <name evidence="3" type="ORF">ACFO5S_11530</name>
</gene>
<dbReference type="EC" id="2.7.13.3" evidence="3"/>
<dbReference type="EMBL" id="JBHSGV010000004">
    <property type="protein sequence ID" value="MFC4748083.1"/>
    <property type="molecule type" value="Genomic_DNA"/>
</dbReference>
<evidence type="ECO:0000256" key="1">
    <source>
        <dbReference type="SAM" id="Phobius"/>
    </source>
</evidence>
<feature type="transmembrane region" description="Helical" evidence="1">
    <location>
        <begin position="137"/>
        <end position="158"/>
    </location>
</feature>
<feature type="transmembrane region" description="Helical" evidence="1">
    <location>
        <begin position="20"/>
        <end position="40"/>
    </location>
</feature>
<feature type="domain" description="Signal transduction histidine kinase internal region" evidence="2">
    <location>
        <begin position="186"/>
        <end position="264"/>
    </location>
</feature>
<evidence type="ECO:0000313" key="3">
    <source>
        <dbReference type="EMBL" id="MFC4748083.1"/>
    </source>
</evidence>
<protein>
    <submittedName>
        <fullName evidence="3">Sensor histidine kinase</fullName>
        <ecNumber evidence="3">2.7.13.3</ecNumber>
    </submittedName>
</protein>
<dbReference type="GO" id="GO:0004673">
    <property type="term" value="F:protein histidine kinase activity"/>
    <property type="evidence" value="ECO:0007669"/>
    <property type="project" value="UniProtKB-EC"/>
</dbReference>
<sequence length="366" mass="42874">MRLRSQNKTTKSGKNFFYKYYRIIVIPAVFLVYLSSYYFLNPYRNFEEEGLLDLDQTFDIFIILLYCAILTELTLFVGRKLNYYIRWEQNPVFRVIAQFICLIAGNILLNYFFSWLWDYLYPCTALEENDLVTIWQSKIMAAIISLLISAIHTGIFLLNRWRVNAEETAELRIKASELQEAVTRSELESLKLQLDPHFIFNNFSTLTELIYEDQQQAASFLENITRVYRYMISNSNKDTITVKEEIEFLNAYFYLLKKRLGEKIDLKIFIDESAMPLHLPPLTLQLLVENAVKHNMATLSNPLTIAIYSDLGDIIVRNNLQPTAGKSLVSTGIGNKNIEFRYKILCDRMPVFYESNGFYFVRLPLI</sequence>
<name>A0ABV9PCY0_9FLAO</name>
<keyword evidence="3" id="KW-0418">Kinase</keyword>
<keyword evidence="4" id="KW-1185">Reference proteome</keyword>
<dbReference type="PANTHER" id="PTHR34220:SF7">
    <property type="entry name" value="SENSOR HISTIDINE KINASE YPDA"/>
    <property type="match status" value="1"/>
</dbReference>
<accession>A0ABV9PCY0</accession>
<keyword evidence="1" id="KW-1133">Transmembrane helix</keyword>
<proteinExistence type="predicted"/>
<dbReference type="Proteomes" id="UP001595935">
    <property type="component" value="Unassembled WGS sequence"/>
</dbReference>
<reference evidence="4" key="1">
    <citation type="journal article" date="2019" name="Int. J. Syst. Evol. Microbiol.">
        <title>The Global Catalogue of Microorganisms (GCM) 10K type strain sequencing project: providing services to taxonomists for standard genome sequencing and annotation.</title>
        <authorList>
            <consortium name="The Broad Institute Genomics Platform"/>
            <consortium name="The Broad Institute Genome Sequencing Center for Infectious Disease"/>
            <person name="Wu L."/>
            <person name="Ma J."/>
        </authorList>
    </citation>
    <scope>NUCLEOTIDE SEQUENCE [LARGE SCALE GENOMIC DNA]</scope>
    <source>
        <strain evidence="4">WYCCWR 13023</strain>
    </source>
</reference>
<evidence type="ECO:0000313" key="4">
    <source>
        <dbReference type="Proteomes" id="UP001595935"/>
    </source>
</evidence>
<dbReference type="InterPro" id="IPR050640">
    <property type="entry name" value="Bact_2-comp_sensor_kinase"/>
</dbReference>